<dbReference type="InParanoid" id="A0A177CPF2"/>
<gene>
    <name evidence="1" type="ORF">CC84DRAFT_1234847</name>
</gene>
<protein>
    <submittedName>
        <fullName evidence="1">Uncharacterized protein</fullName>
    </submittedName>
</protein>
<reference evidence="1 2" key="1">
    <citation type="submission" date="2016-05" db="EMBL/GenBank/DDBJ databases">
        <title>Comparative analysis of secretome profiles of manganese(II)-oxidizing ascomycete fungi.</title>
        <authorList>
            <consortium name="DOE Joint Genome Institute"/>
            <person name="Zeiner C.A."/>
            <person name="Purvine S.O."/>
            <person name="Zink E.M."/>
            <person name="Wu S."/>
            <person name="Pasa-Tolic L."/>
            <person name="Chaput D.L."/>
            <person name="Haridas S."/>
            <person name="Grigoriev I.V."/>
            <person name="Santelli C.M."/>
            <person name="Hansel C.M."/>
        </authorList>
    </citation>
    <scope>NUCLEOTIDE SEQUENCE [LARGE SCALE GENOMIC DNA]</scope>
    <source>
        <strain evidence="1 2">AP3s5-JAC2a</strain>
    </source>
</reference>
<dbReference type="AlphaFoldDB" id="A0A177CPF2"/>
<keyword evidence="2" id="KW-1185">Reference proteome</keyword>
<dbReference type="EMBL" id="KV441549">
    <property type="protein sequence ID" value="OAG09394.1"/>
    <property type="molecule type" value="Genomic_DNA"/>
</dbReference>
<sequence length="168" mass="19493">MAVFLQRNFKKVNEDIVTTLVDFIVFNSRVHNVFNFRTQKTFSACIDLYQTVLLFGMEPYTKGLRKANLDENYNQEITPYSVLDKLVQLPTTNPCYVALVHKFEGLMFIGELDSDKDWATWLGEHPTFVACMESWKTEREAQATINRETCHAARWEKSFPVLVQGSRV</sequence>
<dbReference type="RefSeq" id="XP_018039759.1">
    <property type="nucleotide sequence ID" value="XM_018183829.1"/>
</dbReference>
<organism evidence="1 2">
    <name type="scientific">Paraphaeosphaeria sporulosa</name>
    <dbReference type="NCBI Taxonomy" id="1460663"/>
    <lineage>
        <taxon>Eukaryota</taxon>
        <taxon>Fungi</taxon>
        <taxon>Dikarya</taxon>
        <taxon>Ascomycota</taxon>
        <taxon>Pezizomycotina</taxon>
        <taxon>Dothideomycetes</taxon>
        <taxon>Pleosporomycetidae</taxon>
        <taxon>Pleosporales</taxon>
        <taxon>Massarineae</taxon>
        <taxon>Didymosphaeriaceae</taxon>
        <taxon>Paraphaeosphaeria</taxon>
    </lineage>
</organism>
<dbReference type="Proteomes" id="UP000077069">
    <property type="component" value="Unassembled WGS sequence"/>
</dbReference>
<dbReference type="GeneID" id="28767315"/>
<name>A0A177CPF2_9PLEO</name>
<proteinExistence type="predicted"/>
<evidence type="ECO:0000313" key="1">
    <source>
        <dbReference type="EMBL" id="OAG09394.1"/>
    </source>
</evidence>
<accession>A0A177CPF2</accession>
<evidence type="ECO:0000313" key="2">
    <source>
        <dbReference type="Proteomes" id="UP000077069"/>
    </source>
</evidence>